<sequence length="179" mass="20884">MITVLTLLPWVLCALLAINDNYYIVDTGTTAIIAIITNVVFTVLFYFLWFYNKKQKRITVPTLSHRFQITENIKISLSMSKISGFYACFAVFDNVCYFVVFLVHYKNRDAPSFFTWSIIVDAGYAAFYVIVPCLFIAVHQDYLKILFCRPKHFAKKSNKIMDPGFERDLYFSQLKSQWS</sequence>
<evidence type="ECO:0000313" key="1">
    <source>
        <dbReference type="Proteomes" id="UP000887576"/>
    </source>
</evidence>
<organism evidence="1 2">
    <name type="scientific">Panagrolaimus sp. JU765</name>
    <dbReference type="NCBI Taxonomy" id="591449"/>
    <lineage>
        <taxon>Eukaryota</taxon>
        <taxon>Metazoa</taxon>
        <taxon>Ecdysozoa</taxon>
        <taxon>Nematoda</taxon>
        <taxon>Chromadorea</taxon>
        <taxon>Rhabditida</taxon>
        <taxon>Tylenchina</taxon>
        <taxon>Panagrolaimomorpha</taxon>
        <taxon>Panagrolaimoidea</taxon>
        <taxon>Panagrolaimidae</taxon>
        <taxon>Panagrolaimus</taxon>
    </lineage>
</organism>
<dbReference type="Proteomes" id="UP000887576">
    <property type="component" value="Unplaced"/>
</dbReference>
<evidence type="ECO:0000313" key="2">
    <source>
        <dbReference type="WBParaSite" id="JU765_v2.g2594.t1"/>
    </source>
</evidence>
<proteinExistence type="predicted"/>
<protein>
    <submittedName>
        <fullName evidence="2">Uncharacterized protein</fullName>
    </submittedName>
</protein>
<accession>A0AC34R1M7</accession>
<dbReference type="WBParaSite" id="JU765_v2.g2594.t1">
    <property type="protein sequence ID" value="JU765_v2.g2594.t1"/>
    <property type="gene ID" value="JU765_v2.g2594"/>
</dbReference>
<reference evidence="2" key="1">
    <citation type="submission" date="2022-11" db="UniProtKB">
        <authorList>
            <consortium name="WormBaseParasite"/>
        </authorList>
    </citation>
    <scope>IDENTIFICATION</scope>
</reference>
<name>A0AC34R1M7_9BILA</name>